<feature type="binding site" evidence="8">
    <location>
        <position position="271"/>
    </location>
    <ligand>
        <name>Mn(2+)</name>
        <dbReference type="ChEBI" id="CHEBI:29035"/>
        <label>2</label>
    </ligand>
</feature>
<keyword evidence="6 8" id="KW-0378">Hydrolase</keyword>
<dbReference type="SUPFAM" id="SSF53187">
    <property type="entry name" value="Zn-dependent exopeptidases"/>
    <property type="match status" value="1"/>
</dbReference>
<evidence type="ECO:0000256" key="6">
    <source>
        <dbReference type="ARBA" id="ARBA00022801"/>
    </source>
</evidence>
<dbReference type="InterPro" id="IPR043472">
    <property type="entry name" value="Macro_dom-like"/>
</dbReference>
<dbReference type="PANTHER" id="PTHR11963:SF23">
    <property type="entry name" value="CYTOSOL AMINOPEPTIDASE"/>
    <property type="match status" value="1"/>
</dbReference>
<evidence type="ECO:0000259" key="10">
    <source>
        <dbReference type="Pfam" id="PF02789"/>
    </source>
</evidence>
<dbReference type="EC" id="3.4.11.1" evidence="8"/>
<dbReference type="PANTHER" id="PTHR11963">
    <property type="entry name" value="LEUCINE AMINOPEPTIDASE-RELATED"/>
    <property type="match status" value="1"/>
</dbReference>
<dbReference type="GO" id="GO:0030145">
    <property type="term" value="F:manganese ion binding"/>
    <property type="evidence" value="ECO:0007669"/>
    <property type="project" value="UniProtKB-UniRule"/>
</dbReference>
<dbReference type="EC" id="3.4.11.10" evidence="8"/>
<dbReference type="Pfam" id="PF00883">
    <property type="entry name" value="Peptidase_M17"/>
    <property type="match status" value="1"/>
</dbReference>
<feature type="active site" evidence="8">
    <location>
        <position position="352"/>
    </location>
</feature>
<dbReference type="Gene3D" id="3.40.220.10">
    <property type="entry name" value="Leucine Aminopeptidase, subunit E, domain 1"/>
    <property type="match status" value="1"/>
</dbReference>
<comment type="subcellular location">
    <subcellularLocation>
        <location evidence="8">Cytoplasm</location>
    </subcellularLocation>
</comment>
<dbReference type="HAMAP" id="MF_00181">
    <property type="entry name" value="Cytosol_peptidase_M17"/>
    <property type="match status" value="1"/>
</dbReference>
<evidence type="ECO:0000313" key="12">
    <source>
        <dbReference type="Proteomes" id="UP000198534"/>
    </source>
</evidence>
<dbReference type="InterPro" id="IPR008283">
    <property type="entry name" value="Peptidase_M17_N"/>
</dbReference>
<name>A0A1H2QKD1_9BACL</name>
<dbReference type="NCBIfam" id="NF002073">
    <property type="entry name" value="PRK00913.1-2"/>
    <property type="match status" value="1"/>
</dbReference>
<feature type="binding site" evidence="8">
    <location>
        <position position="289"/>
    </location>
    <ligand>
        <name>Mn(2+)</name>
        <dbReference type="ChEBI" id="CHEBI:29035"/>
        <label>2</label>
    </ligand>
</feature>
<protein>
    <recommendedName>
        <fullName evidence="8">Probable cytosol aminopeptidase</fullName>
        <ecNumber evidence="8">3.4.11.1</ecNumber>
    </recommendedName>
    <alternativeName>
        <fullName evidence="8">Leucine aminopeptidase</fullName>
        <shortName evidence="8">LAP</shortName>
        <ecNumber evidence="8">3.4.11.10</ecNumber>
    </alternativeName>
    <alternativeName>
        <fullName evidence="8">Leucyl aminopeptidase</fullName>
    </alternativeName>
</protein>
<dbReference type="CDD" id="cd00433">
    <property type="entry name" value="Peptidase_M17"/>
    <property type="match status" value="1"/>
</dbReference>
<evidence type="ECO:0000259" key="9">
    <source>
        <dbReference type="Pfam" id="PF00883"/>
    </source>
</evidence>
<comment type="function">
    <text evidence="7 8">Presumably involved in the processing and regular turnover of intracellular proteins. Catalyzes the removal of unsubstituted N-terminal amino acids from various peptides.</text>
</comment>
<evidence type="ECO:0000313" key="11">
    <source>
        <dbReference type="EMBL" id="SDW07350.1"/>
    </source>
</evidence>
<evidence type="ECO:0000256" key="5">
    <source>
        <dbReference type="ARBA" id="ARBA00022670"/>
    </source>
</evidence>
<keyword evidence="4 8" id="KW-0031">Aminopeptidase</keyword>
<gene>
    <name evidence="8" type="primary">pepA</name>
    <name evidence="11" type="ORF">SAMN05444487_101242</name>
</gene>
<dbReference type="InterPro" id="IPR011356">
    <property type="entry name" value="Leucine_aapep/pepB"/>
</dbReference>
<dbReference type="InterPro" id="IPR023042">
    <property type="entry name" value="Peptidase_M17_leu_NH2_pept"/>
</dbReference>
<evidence type="ECO:0000256" key="4">
    <source>
        <dbReference type="ARBA" id="ARBA00022438"/>
    </source>
</evidence>
<dbReference type="AlphaFoldDB" id="A0A1H2QKD1"/>
<feature type="binding site" evidence="8">
    <location>
        <position position="271"/>
    </location>
    <ligand>
        <name>Mn(2+)</name>
        <dbReference type="ChEBI" id="CHEBI:29035"/>
        <label>1</label>
    </ligand>
</feature>
<feature type="domain" description="Peptidase M17 leucyl aminopeptidase N-terminal" evidence="10">
    <location>
        <begin position="27"/>
        <end position="147"/>
    </location>
</feature>
<feature type="active site" evidence="8">
    <location>
        <position position="278"/>
    </location>
</feature>
<dbReference type="EMBL" id="FNNQ01000001">
    <property type="protein sequence ID" value="SDW07350.1"/>
    <property type="molecule type" value="Genomic_DNA"/>
</dbReference>
<feature type="binding site" evidence="8">
    <location>
        <position position="348"/>
    </location>
    <ligand>
        <name>Mn(2+)</name>
        <dbReference type="ChEBI" id="CHEBI:29035"/>
        <label>1</label>
    </ligand>
</feature>
<comment type="catalytic activity">
    <reaction evidence="1 8">
        <text>Release of an N-terminal amino acid, Xaa-|-Yaa-, in which Xaa is preferably Leu, but may be other amino acids including Pro although not Arg or Lys, and Yaa may be Pro. Amino acid amides and methyl esters are also readily hydrolyzed, but rates on arylamides are exceedingly low.</text>
        <dbReference type="EC" id="3.4.11.1"/>
    </reaction>
</comment>
<sequence length="498" mass="53502">MEWRITKDPVTSLAVDCLLVIHTQGGESLKGCAKDVDTVLEHRLSQLVSDGEITGRFQETVLLHNWGKIPAKRVLVQGMGKEESLDLDKIRNGVALAARRARQSGVKQLALGCSETFSRRWNAADFIQAIVEGIELGLYRYQGYKSEREDKKELESIWLAVEGISDSALEAGLARGRAFSTGVNRARDLTNEPANKLTPVTLAEKAVTIAEKKGLEVEILDEKRLQELQMGALLAVARASNEPARMIILKYQGAPETKETLGLVGKGVIFDAGGIQVKPSAGMEKGKGDMAGAAAVLGAMEAIGELKPRCNILAVIPTCENMIGGDNYRPGDVIQSFSGKTIEIQHTDAEGRLILADGLAYARRLGATSLVDVATLTGGVIVALGYTVTGLMTNDVDWAKRVKEAARLTGEKMWELPMEDEVDECLASDVADIKNDGGRPAQASQGGAFLRHFVEDVPWVHLDIAGTSGSKLEKGIHSKGATGVATRTIAQLAMSFSQ</sequence>
<keyword evidence="8" id="KW-0963">Cytoplasm</keyword>
<comment type="catalytic activity">
    <reaction evidence="2 8">
        <text>Release of an N-terminal amino acid, preferentially leucine, but not glutamic or aspartic acids.</text>
        <dbReference type="EC" id="3.4.11.10"/>
    </reaction>
</comment>
<comment type="similarity">
    <text evidence="3 8">Belongs to the peptidase M17 family.</text>
</comment>
<dbReference type="Proteomes" id="UP000198534">
    <property type="component" value="Unassembled WGS sequence"/>
</dbReference>
<keyword evidence="8" id="KW-0464">Manganese</keyword>
<evidence type="ECO:0000256" key="3">
    <source>
        <dbReference type="ARBA" id="ARBA00009528"/>
    </source>
</evidence>
<evidence type="ECO:0000256" key="2">
    <source>
        <dbReference type="ARBA" id="ARBA00000967"/>
    </source>
</evidence>
<evidence type="ECO:0000256" key="8">
    <source>
        <dbReference type="HAMAP-Rule" id="MF_00181"/>
    </source>
</evidence>
<dbReference type="RefSeq" id="WP_177167833.1">
    <property type="nucleotide sequence ID" value="NZ_FNNQ01000001.1"/>
</dbReference>
<feature type="binding site" evidence="8">
    <location>
        <position position="266"/>
    </location>
    <ligand>
        <name>Mn(2+)</name>
        <dbReference type="ChEBI" id="CHEBI:29035"/>
        <label>2</label>
    </ligand>
</feature>
<comment type="cofactor">
    <cofactor evidence="8">
        <name>Mn(2+)</name>
        <dbReference type="ChEBI" id="CHEBI:29035"/>
    </cofactor>
    <text evidence="8">Binds 2 manganese ions per subunit.</text>
</comment>
<dbReference type="GO" id="GO:0006508">
    <property type="term" value="P:proteolysis"/>
    <property type="evidence" value="ECO:0007669"/>
    <property type="project" value="UniProtKB-KW"/>
</dbReference>
<dbReference type="InterPro" id="IPR000819">
    <property type="entry name" value="Peptidase_M17_C"/>
</dbReference>
<dbReference type="Gene3D" id="3.40.630.10">
    <property type="entry name" value="Zn peptidases"/>
    <property type="match status" value="1"/>
</dbReference>
<evidence type="ECO:0000256" key="1">
    <source>
        <dbReference type="ARBA" id="ARBA00000135"/>
    </source>
</evidence>
<dbReference type="GO" id="GO:0070006">
    <property type="term" value="F:metalloaminopeptidase activity"/>
    <property type="evidence" value="ECO:0007669"/>
    <property type="project" value="InterPro"/>
</dbReference>
<dbReference type="NCBIfam" id="NF002074">
    <property type="entry name" value="PRK00913.1-4"/>
    <property type="match status" value="1"/>
</dbReference>
<dbReference type="PRINTS" id="PR00481">
    <property type="entry name" value="LAMNOPPTDASE"/>
</dbReference>
<accession>A0A1H2QKD1</accession>
<dbReference type="GO" id="GO:0005737">
    <property type="term" value="C:cytoplasm"/>
    <property type="evidence" value="ECO:0007669"/>
    <property type="project" value="UniProtKB-SubCell"/>
</dbReference>
<dbReference type="NCBIfam" id="NF002083">
    <property type="entry name" value="PRK00913.3-5"/>
    <property type="match status" value="1"/>
</dbReference>
<keyword evidence="8" id="KW-0479">Metal-binding</keyword>
<feature type="domain" description="Cytosol aminopeptidase" evidence="9">
    <location>
        <begin position="185"/>
        <end position="489"/>
    </location>
</feature>
<keyword evidence="5 8" id="KW-0645">Protease</keyword>
<dbReference type="SUPFAM" id="SSF52949">
    <property type="entry name" value="Macro domain-like"/>
    <property type="match status" value="1"/>
</dbReference>
<reference evidence="11 12" key="1">
    <citation type="submission" date="2016-10" db="EMBL/GenBank/DDBJ databases">
        <authorList>
            <person name="de Groot N.N."/>
        </authorList>
    </citation>
    <scope>NUCLEOTIDE SEQUENCE [LARGE SCALE GENOMIC DNA]</scope>
    <source>
        <strain evidence="11 12">DSM 45610</strain>
    </source>
</reference>
<dbReference type="Pfam" id="PF02789">
    <property type="entry name" value="Peptidase_M17_N"/>
    <property type="match status" value="1"/>
</dbReference>
<feature type="binding site" evidence="8">
    <location>
        <position position="350"/>
    </location>
    <ligand>
        <name>Mn(2+)</name>
        <dbReference type="ChEBI" id="CHEBI:29035"/>
        <label>2</label>
    </ligand>
</feature>
<proteinExistence type="inferred from homology"/>
<keyword evidence="12" id="KW-1185">Reference proteome</keyword>
<evidence type="ECO:0000256" key="7">
    <source>
        <dbReference type="ARBA" id="ARBA00049972"/>
    </source>
</evidence>
<dbReference type="STRING" id="1048340.SAMN05444487_101242"/>
<feature type="binding site" evidence="8">
    <location>
        <position position="350"/>
    </location>
    <ligand>
        <name>Mn(2+)</name>
        <dbReference type="ChEBI" id="CHEBI:29035"/>
        <label>1</label>
    </ligand>
</feature>
<organism evidence="11 12">
    <name type="scientific">Marininema mesophilum</name>
    <dbReference type="NCBI Taxonomy" id="1048340"/>
    <lineage>
        <taxon>Bacteria</taxon>
        <taxon>Bacillati</taxon>
        <taxon>Bacillota</taxon>
        <taxon>Bacilli</taxon>
        <taxon>Bacillales</taxon>
        <taxon>Thermoactinomycetaceae</taxon>
        <taxon>Marininema</taxon>
    </lineage>
</organism>